<dbReference type="Gene3D" id="3.50.50.60">
    <property type="entry name" value="FAD/NAD(P)-binding domain"/>
    <property type="match status" value="1"/>
</dbReference>
<gene>
    <name evidence="5" type="ORF">HannXRQ_Chr09g0257591</name>
</gene>
<dbReference type="FunCoup" id="A0A251TX83">
    <property type="interactions" value="869"/>
</dbReference>
<proteinExistence type="predicted"/>
<dbReference type="AlphaFoldDB" id="A0A251TX83"/>
<dbReference type="EMBL" id="CM007898">
    <property type="protein sequence ID" value="OTG15176.1"/>
    <property type="molecule type" value="Genomic_DNA"/>
</dbReference>
<dbReference type="InterPro" id="IPR006076">
    <property type="entry name" value="FAD-dep_OxRdtase"/>
</dbReference>
<dbReference type="STRING" id="4232.A0A251TX83"/>
<evidence type="ECO:0000313" key="6">
    <source>
        <dbReference type="Proteomes" id="UP000215914"/>
    </source>
</evidence>
<dbReference type="GO" id="GO:0005737">
    <property type="term" value="C:cytoplasm"/>
    <property type="evidence" value="ECO:0000318"/>
    <property type="project" value="GO_Central"/>
</dbReference>
<dbReference type="InterPro" id="IPR036188">
    <property type="entry name" value="FAD/NAD-bd_sf"/>
</dbReference>
<dbReference type="GO" id="GO:0016491">
    <property type="term" value="F:oxidoreductase activity"/>
    <property type="evidence" value="ECO:0007669"/>
    <property type="project" value="UniProtKB-KW"/>
</dbReference>
<sequence>MASISLSLSPNPNHLYNDTVFSPQSHFLRRVATVSTFSGRHLNNKTSLSTSPEKYRREKVAAVRMSSTVSDSHSYDVVVVGAGIIGLSIARQLLNGSDLSVAVVDAAVPCSGATGAGQGYIWMVHKVPGSEKWELATRSRQLWEKFAEDVKHQGMDPQEVLGWKKTGSLLVGKTLQEMAALKEKVEQLSKAGLKAELLSSTELQEVEPALVIGEEGGAAFLPDDYQLDARRSVAYIEKENRKYATEGRYREYYNQPLTGLLRSDSGKVEAVQTSKNLLYSNKAIVIATGCWTGSLMQELIRNLDIEFDVPVKPRKGHLLVIENFNSFKLNHGLMEVGYVGHQDATRQPSAETETLSVSMTATMDTSGNLVLGSSRQFVGFNTEISEHIINQIWERAGEFFPSLRKLLLTDLEKTREVRVGLRPFMPGGKPMIGLVPGLSNVFLAAGHEGEGLSLLWPLELLKWLLIWFWAIQPKLIMHPMHCILIVLENSCSVFCVLPNSCSSALNYADNEPADSEKPSGYLKNTISFWSLEAEIEHPVTSV</sequence>
<accession>A0A251TX83</accession>
<organism evidence="5 6">
    <name type="scientific">Helianthus annuus</name>
    <name type="common">Common sunflower</name>
    <dbReference type="NCBI Taxonomy" id="4232"/>
    <lineage>
        <taxon>Eukaryota</taxon>
        <taxon>Viridiplantae</taxon>
        <taxon>Streptophyta</taxon>
        <taxon>Embryophyta</taxon>
        <taxon>Tracheophyta</taxon>
        <taxon>Spermatophyta</taxon>
        <taxon>Magnoliopsida</taxon>
        <taxon>eudicotyledons</taxon>
        <taxon>Gunneridae</taxon>
        <taxon>Pentapetalae</taxon>
        <taxon>asterids</taxon>
        <taxon>campanulids</taxon>
        <taxon>Asterales</taxon>
        <taxon>Asteraceae</taxon>
        <taxon>Asteroideae</taxon>
        <taxon>Heliantheae alliance</taxon>
        <taxon>Heliantheae</taxon>
        <taxon>Helianthus</taxon>
    </lineage>
</organism>
<dbReference type="InParanoid" id="A0A251TX83"/>
<dbReference type="SUPFAM" id="SSF54373">
    <property type="entry name" value="FAD-linked reductases, C-terminal domain"/>
    <property type="match status" value="1"/>
</dbReference>
<reference evidence="6" key="1">
    <citation type="journal article" date="2017" name="Nature">
        <title>The sunflower genome provides insights into oil metabolism, flowering and Asterid evolution.</title>
        <authorList>
            <person name="Badouin H."/>
            <person name="Gouzy J."/>
            <person name="Grassa C.J."/>
            <person name="Murat F."/>
            <person name="Staton S.E."/>
            <person name="Cottret L."/>
            <person name="Lelandais-Briere C."/>
            <person name="Owens G.L."/>
            <person name="Carrere S."/>
            <person name="Mayjonade B."/>
            <person name="Legrand L."/>
            <person name="Gill N."/>
            <person name="Kane N.C."/>
            <person name="Bowers J.E."/>
            <person name="Hubner S."/>
            <person name="Bellec A."/>
            <person name="Berard A."/>
            <person name="Berges H."/>
            <person name="Blanchet N."/>
            <person name="Boniface M.C."/>
            <person name="Brunel D."/>
            <person name="Catrice O."/>
            <person name="Chaidir N."/>
            <person name="Claudel C."/>
            <person name="Donnadieu C."/>
            <person name="Faraut T."/>
            <person name="Fievet G."/>
            <person name="Helmstetter N."/>
            <person name="King M."/>
            <person name="Knapp S.J."/>
            <person name="Lai Z."/>
            <person name="Le Paslier M.C."/>
            <person name="Lippi Y."/>
            <person name="Lorenzon L."/>
            <person name="Mandel J.R."/>
            <person name="Marage G."/>
            <person name="Marchand G."/>
            <person name="Marquand E."/>
            <person name="Bret-Mestries E."/>
            <person name="Morien E."/>
            <person name="Nambeesan S."/>
            <person name="Nguyen T."/>
            <person name="Pegot-Espagnet P."/>
            <person name="Pouilly N."/>
            <person name="Raftis F."/>
            <person name="Sallet E."/>
            <person name="Schiex T."/>
            <person name="Thomas J."/>
            <person name="Vandecasteele C."/>
            <person name="Vares D."/>
            <person name="Vear F."/>
            <person name="Vautrin S."/>
            <person name="Crespi M."/>
            <person name="Mangin B."/>
            <person name="Burke J.M."/>
            <person name="Salse J."/>
            <person name="Munos S."/>
            <person name="Vincourt P."/>
            <person name="Rieseberg L.H."/>
            <person name="Langlade N.B."/>
        </authorList>
    </citation>
    <scope>NUCLEOTIDE SEQUENCE [LARGE SCALE GENOMIC DNA]</scope>
    <source>
        <strain evidence="6">cv. SF193</strain>
    </source>
</reference>
<feature type="domain" description="FAD dependent oxidoreductase" evidence="4">
    <location>
        <begin position="76"/>
        <end position="456"/>
    </location>
</feature>
<evidence type="ECO:0000256" key="1">
    <source>
        <dbReference type="ARBA" id="ARBA00023002"/>
    </source>
</evidence>
<dbReference type="Gene3D" id="3.30.9.10">
    <property type="entry name" value="D-Amino Acid Oxidase, subunit A, domain 2"/>
    <property type="match status" value="1"/>
</dbReference>
<dbReference type="Proteomes" id="UP000215914">
    <property type="component" value="Chromosome 9"/>
</dbReference>
<evidence type="ECO:0000256" key="3">
    <source>
        <dbReference type="ARBA" id="ARBA00046185"/>
    </source>
</evidence>
<dbReference type="PANTHER" id="PTHR13847">
    <property type="entry name" value="SARCOSINE DEHYDROGENASE-RELATED"/>
    <property type="match status" value="1"/>
</dbReference>
<evidence type="ECO:0000259" key="4">
    <source>
        <dbReference type="Pfam" id="PF01266"/>
    </source>
</evidence>
<name>A0A251TX83_HELAN</name>
<evidence type="ECO:0000256" key="2">
    <source>
        <dbReference type="ARBA" id="ARBA00039785"/>
    </source>
</evidence>
<keyword evidence="1" id="KW-0560">Oxidoreductase</keyword>
<dbReference type="PANTHER" id="PTHR13847:SF287">
    <property type="entry name" value="FAD-DEPENDENT OXIDOREDUCTASE DOMAIN-CONTAINING PROTEIN 1"/>
    <property type="match status" value="1"/>
</dbReference>
<dbReference type="SUPFAM" id="SSF51905">
    <property type="entry name" value="FAD/NAD(P)-binding domain"/>
    <property type="match status" value="1"/>
</dbReference>
<dbReference type="Pfam" id="PF01266">
    <property type="entry name" value="DAO"/>
    <property type="match status" value="1"/>
</dbReference>
<evidence type="ECO:0000313" key="5">
    <source>
        <dbReference type="EMBL" id="OTG15176.1"/>
    </source>
</evidence>
<keyword evidence="6" id="KW-1185">Reference proteome</keyword>
<comment type="function">
    <text evidence="3">Required for the assembly of the mitochondrial membrane respiratory chain NADH dehydrogenase (Complex I). Involved in mid-late stages of complex I assembly.</text>
</comment>
<protein>
    <recommendedName>
        <fullName evidence="2">FAD-dependent oxidoreductase domain-containing protein 1</fullName>
    </recommendedName>
</protein>